<evidence type="ECO:0000259" key="3">
    <source>
        <dbReference type="Pfam" id="PF25137"/>
    </source>
</evidence>
<accession>A0AAE3JDU5</accession>
<feature type="domain" description="Fe-containing alcohol dehydrogenase-like C-terminal" evidence="3">
    <location>
        <begin position="190"/>
        <end position="330"/>
    </location>
</feature>
<evidence type="ECO:0000256" key="1">
    <source>
        <dbReference type="ARBA" id="ARBA00023002"/>
    </source>
</evidence>
<dbReference type="InterPro" id="IPR001670">
    <property type="entry name" value="ADH_Fe/GldA"/>
</dbReference>
<dbReference type="Pfam" id="PF00465">
    <property type="entry name" value="Fe-ADH"/>
    <property type="match status" value="1"/>
</dbReference>
<dbReference type="PANTHER" id="PTHR11496:SF103">
    <property type="entry name" value="DEHYDROGENASE, PUTATIVE-RELATED"/>
    <property type="match status" value="1"/>
</dbReference>
<dbReference type="SUPFAM" id="SSF56796">
    <property type="entry name" value="Dehydroquinate synthase-like"/>
    <property type="match status" value="1"/>
</dbReference>
<dbReference type="CDD" id="cd08181">
    <property type="entry name" value="PPD-like"/>
    <property type="match status" value="1"/>
</dbReference>
<gene>
    <name evidence="4" type="ORF">LKD81_00185</name>
</gene>
<dbReference type="AlphaFoldDB" id="A0AAE3JDU5"/>
<dbReference type="Proteomes" id="UP001198182">
    <property type="component" value="Unassembled WGS sequence"/>
</dbReference>
<keyword evidence="5" id="KW-1185">Reference proteome</keyword>
<feature type="domain" description="Alcohol dehydrogenase iron-type/glycerol dehydrogenase GldA" evidence="2">
    <location>
        <begin position="9"/>
        <end position="177"/>
    </location>
</feature>
<proteinExistence type="predicted"/>
<dbReference type="Pfam" id="PF25137">
    <property type="entry name" value="ADH_Fe_C"/>
    <property type="match status" value="1"/>
</dbReference>
<sequence length="367" mass="39453">MIPINYYNPTRYIFARSCVKAQADLLASCGSKALIVTGKHSAKACGALDDVTEALTSRGCTYAIYDEARENPTIDSVRKGIALLREEKADFVIGIGGGSPMDTGKAIAFLAANEISDDQIFNKSLYKNPGLPTVMIPTTSGTGSEVTQYAILMNDAKHSKTSISTPMIFPKLALLDPTYTMSVGTRTTRNTAADALSHAAEGVLSQHGDSMITTVALEAIRAISACFPALEAETLGYEEREKLMYGSLLAGLVLAHTSTTTVHAMGYSLTYGNNIPHGRANGLLLPGYFRFVAKTHPDTVKSILDAMNMKSIDEFAAVFTALLGSAERLSDEVIEAYTNTVMTLPNIPNSLSVPTREDVIEMYHTML</sequence>
<dbReference type="FunFam" id="3.40.50.1970:FF:000003">
    <property type="entry name" value="Alcohol dehydrogenase, iron-containing"/>
    <property type="match status" value="1"/>
</dbReference>
<dbReference type="Gene3D" id="3.40.50.1970">
    <property type="match status" value="1"/>
</dbReference>
<evidence type="ECO:0000313" key="4">
    <source>
        <dbReference type="EMBL" id="MCC2229418.1"/>
    </source>
</evidence>
<keyword evidence="1 4" id="KW-0560">Oxidoreductase</keyword>
<dbReference type="Gene3D" id="1.20.1090.10">
    <property type="entry name" value="Dehydroquinate synthase-like - alpha domain"/>
    <property type="match status" value="1"/>
</dbReference>
<dbReference type="EMBL" id="JAJEQR010000001">
    <property type="protein sequence ID" value="MCC2229418.1"/>
    <property type="molecule type" value="Genomic_DNA"/>
</dbReference>
<dbReference type="PANTHER" id="PTHR11496">
    <property type="entry name" value="ALCOHOL DEHYDROGENASE"/>
    <property type="match status" value="1"/>
</dbReference>
<dbReference type="InterPro" id="IPR039697">
    <property type="entry name" value="Alcohol_dehydrogenase_Fe"/>
</dbReference>
<name>A0AAE3JDU5_9FIRM</name>
<protein>
    <submittedName>
        <fullName evidence="4">Iron-containing alcohol dehydrogenase</fullName>
        <ecNumber evidence="4">1.1.1.1</ecNumber>
    </submittedName>
</protein>
<comment type="caution">
    <text evidence="4">The sequence shown here is derived from an EMBL/GenBank/DDBJ whole genome shotgun (WGS) entry which is preliminary data.</text>
</comment>
<evidence type="ECO:0000313" key="5">
    <source>
        <dbReference type="Proteomes" id="UP001198182"/>
    </source>
</evidence>
<dbReference type="GO" id="GO:0046872">
    <property type="term" value="F:metal ion binding"/>
    <property type="evidence" value="ECO:0007669"/>
    <property type="project" value="InterPro"/>
</dbReference>
<evidence type="ECO:0000259" key="2">
    <source>
        <dbReference type="Pfam" id="PF00465"/>
    </source>
</evidence>
<dbReference type="RefSeq" id="WP_308452254.1">
    <property type="nucleotide sequence ID" value="NZ_JAJEQR010000001.1"/>
</dbReference>
<dbReference type="GO" id="GO:0004022">
    <property type="term" value="F:alcohol dehydrogenase (NAD+) activity"/>
    <property type="evidence" value="ECO:0007669"/>
    <property type="project" value="UniProtKB-EC"/>
</dbReference>
<dbReference type="EC" id="1.1.1.1" evidence="4"/>
<reference evidence="4" key="1">
    <citation type="submission" date="2021-10" db="EMBL/GenBank/DDBJ databases">
        <title>Anaerobic single-cell dispensing facilitates the cultivation of human gut bacteria.</title>
        <authorList>
            <person name="Afrizal A."/>
        </authorList>
    </citation>
    <scope>NUCLEOTIDE SEQUENCE</scope>
    <source>
        <strain evidence="4">CLA-AA-H215</strain>
    </source>
</reference>
<organism evidence="4 5">
    <name type="scientific">Hominifimenecus microfluidus</name>
    <dbReference type="NCBI Taxonomy" id="2885348"/>
    <lineage>
        <taxon>Bacteria</taxon>
        <taxon>Bacillati</taxon>
        <taxon>Bacillota</taxon>
        <taxon>Clostridia</taxon>
        <taxon>Lachnospirales</taxon>
        <taxon>Lachnospiraceae</taxon>
        <taxon>Hominifimenecus</taxon>
    </lineage>
</organism>
<dbReference type="InterPro" id="IPR056798">
    <property type="entry name" value="ADH_Fe_C"/>
</dbReference>